<proteinExistence type="predicted"/>
<keyword evidence="2" id="KW-1185">Reference proteome</keyword>
<protein>
    <submittedName>
        <fullName evidence="1">Uncharacterized protein</fullName>
    </submittedName>
</protein>
<comment type="caution">
    <text evidence="1">The sequence shown here is derived from an EMBL/GenBank/DDBJ whole genome shotgun (WGS) entry which is preliminary data.</text>
</comment>
<evidence type="ECO:0000313" key="1">
    <source>
        <dbReference type="EMBL" id="KAJ2982669.1"/>
    </source>
</evidence>
<sequence>MGSNVEILDALIVGAGFGGIYQLKRLRDEGYNVKLVDFASDYGGTWYWNRYPGARVDSDIPFYEYSDPSLWKEFMWKSRFPGSAEMREYFAFVAERWDLRKDTDFNTFISGAQWNEAASSWSISTKDNNKTYHARFLLLNTGFAAKRYTPDWDGVNKFAGTWLHTSFWPKQEPDIKGKRVALIGTGATGVQVAEALNNVAGELVVFQRTPNFALPMKQVLLTSEEQVAAKKDHQGFLEKRKESFTGFSFSFLDRNTFDDDKVNRRATYEKLWAYGDLHYWLGTYKDMLFTEEANAEAYNFWKEKVRARIHDKSLWETLAPEVAPHSFGCKQTCLERQYYEIFNKRHVSLVDVNKTPVVSVTERGICTTEKEWDFDYIICATGFDAGTGGLTQIDIRGPSGETLAEKWDKGGLKSHLGLAVAGFPNMFYTYGPQAPTGVGNGPTCAEYQGDFILQAMNTMREKGLQRVEADKAAEEEWSRDISALANTTLFPGTKSWYFGANIPGKSRDCLVYLGGLPAYQQHLQNSQESGFTGFSMT</sequence>
<organism evidence="1 2">
    <name type="scientific">Zarea fungicola</name>
    <dbReference type="NCBI Taxonomy" id="93591"/>
    <lineage>
        <taxon>Eukaryota</taxon>
        <taxon>Fungi</taxon>
        <taxon>Dikarya</taxon>
        <taxon>Ascomycota</taxon>
        <taxon>Pezizomycotina</taxon>
        <taxon>Sordariomycetes</taxon>
        <taxon>Hypocreomycetidae</taxon>
        <taxon>Hypocreales</taxon>
        <taxon>Cordycipitaceae</taxon>
        <taxon>Zarea</taxon>
    </lineage>
</organism>
<dbReference type="EMBL" id="JANJQO010000064">
    <property type="protein sequence ID" value="KAJ2982669.1"/>
    <property type="molecule type" value="Genomic_DNA"/>
</dbReference>
<name>A0ACC1NUS7_9HYPO</name>
<dbReference type="Proteomes" id="UP001143910">
    <property type="component" value="Unassembled WGS sequence"/>
</dbReference>
<gene>
    <name evidence="1" type="ORF">NQ176_g1237</name>
</gene>
<reference evidence="1" key="1">
    <citation type="submission" date="2022-08" db="EMBL/GenBank/DDBJ databases">
        <title>Genome Sequence of Lecanicillium fungicola.</title>
        <authorList>
            <person name="Buettner E."/>
        </authorList>
    </citation>
    <scope>NUCLEOTIDE SEQUENCE</scope>
    <source>
        <strain evidence="1">Babe33</strain>
    </source>
</reference>
<accession>A0ACC1NUS7</accession>
<evidence type="ECO:0000313" key="2">
    <source>
        <dbReference type="Proteomes" id="UP001143910"/>
    </source>
</evidence>